<organism evidence="1 2">
    <name type="scientific">Artomyces pyxidatus</name>
    <dbReference type="NCBI Taxonomy" id="48021"/>
    <lineage>
        <taxon>Eukaryota</taxon>
        <taxon>Fungi</taxon>
        <taxon>Dikarya</taxon>
        <taxon>Basidiomycota</taxon>
        <taxon>Agaricomycotina</taxon>
        <taxon>Agaricomycetes</taxon>
        <taxon>Russulales</taxon>
        <taxon>Auriscalpiaceae</taxon>
        <taxon>Artomyces</taxon>
    </lineage>
</organism>
<proteinExistence type="predicted"/>
<comment type="caution">
    <text evidence="1">The sequence shown here is derived from an EMBL/GenBank/DDBJ whole genome shotgun (WGS) entry which is preliminary data.</text>
</comment>
<keyword evidence="2" id="KW-1185">Reference proteome</keyword>
<name>A0ACB8SP97_9AGAM</name>
<protein>
    <submittedName>
        <fullName evidence="1">Uncharacterized protein</fullName>
    </submittedName>
</protein>
<accession>A0ACB8SP97</accession>
<gene>
    <name evidence="1" type="ORF">BV25DRAFT_1919787</name>
</gene>
<sequence length="320" mass="35459">MRALEGHVVDLVHQEIAFPFEDIIHDQAQRSLFKDDLDEGLESWIMGRLQRVKDIDASTRLVLDLIGGFGREIKREEDEVEIALTAASTTYTVAVRYYFFFGLIALLLFLSEDLPQWDPALQTSPQCSAGLRFSGKYVMEQPANDGPTTVHPSTRSVSAEVEDVAARLRTLDVSRGSSSHAPPDTPGHSCAACSRSLGASSPAHAARLEVMWRERLRLMGSFEAARETLGWLSRTPAVMYVWARLWLDIGRDADAAGALDSPGRTLSYEDAEALGALPNIRLFDSYFGLQWHASALFEGAGRTDYDVHFSRLALSVVWPD</sequence>
<dbReference type="Proteomes" id="UP000814140">
    <property type="component" value="Unassembled WGS sequence"/>
</dbReference>
<reference evidence="1" key="1">
    <citation type="submission" date="2021-03" db="EMBL/GenBank/DDBJ databases">
        <authorList>
            <consortium name="DOE Joint Genome Institute"/>
            <person name="Ahrendt S."/>
            <person name="Looney B.P."/>
            <person name="Miyauchi S."/>
            <person name="Morin E."/>
            <person name="Drula E."/>
            <person name="Courty P.E."/>
            <person name="Chicoki N."/>
            <person name="Fauchery L."/>
            <person name="Kohler A."/>
            <person name="Kuo A."/>
            <person name="Labutti K."/>
            <person name="Pangilinan J."/>
            <person name="Lipzen A."/>
            <person name="Riley R."/>
            <person name="Andreopoulos W."/>
            <person name="He G."/>
            <person name="Johnson J."/>
            <person name="Barry K.W."/>
            <person name="Grigoriev I.V."/>
            <person name="Nagy L."/>
            <person name="Hibbett D."/>
            <person name="Henrissat B."/>
            <person name="Matheny P.B."/>
            <person name="Labbe J."/>
            <person name="Martin F."/>
        </authorList>
    </citation>
    <scope>NUCLEOTIDE SEQUENCE</scope>
    <source>
        <strain evidence="1">HHB10654</strain>
    </source>
</reference>
<reference evidence="1" key="2">
    <citation type="journal article" date="2022" name="New Phytol.">
        <title>Evolutionary transition to the ectomycorrhizal habit in the genomes of a hyperdiverse lineage of mushroom-forming fungi.</title>
        <authorList>
            <person name="Looney B."/>
            <person name="Miyauchi S."/>
            <person name="Morin E."/>
            <person name="Drula E."/>
            <person name="Courty P.E."/>
            <person name="Kohler A."/>
            <person name="Kuo A."/>
            <person name="LaButti K."/>
            <person name="Pangilinan J."/>
            <person name="Lipzen A."/>
            <person name="Riley R."/>
            <person name="Andreopoulos W."/>
            <person name="He G."/>
            <person name="Johnson J."/>
            <person name="Nolan M."/>
            <person name="Tritt A."/>
            <person name="Barry K.W."/>
            <person name="Grigoriev I.V."/>
            <person name="Nagy L.G."/>
            <person name="Hibbett D."/>
            <person name="Henrissat B."/>
            <person name="Matheny P.B."/>
            <person name="Labbe J."/>
            <person name="Martin F.M."/>
        </authorList>
    </citation>
    <scope>NUCLEOTIDE SEQUENCE</scope>
    <source>
        <strain evidence="1">HHB10654</strain>
    </source>
</reference>
<evidence type="ECO:0000313" key="2">
    <source>
        <dbReference type="Proteomes" id="UP000814140"/>
    </source>
</evidence>
<evidence type="ECO:0000313" key="1">
    <source>
        <dbReference type="EMBL" id="KAI0057925.1"/>
    </source>
</evidence>
<dbReference type="EMBL" id="MU277241">
    <property type="protein sequence ID" value="KAI0057925.1"/>
    <property type="molecule type" value="Genomic_DNA"/>
</dbReference>